<dbReference type="InterPro" id="IPR036188">
    <property type="entry name" value="FAD/NAD-bd_sf"/>
</dbReference>
<dbReference type="OrthoDB" id="202449at2157"/>
<evidence type="ECO:0000313" key="2">
    <source>
        <dbReference type="EMBL" id="KAB7517996.1"/>
    </source>
</evidence>
<protein>
    <submittedName>
        <fullName evidence="2">Oxidoreductase</fullName>
    </submittedName>
</protein>
<sequence length="454" mass="48884">MTLGSLPSYDATAVDTVGDHAVVVGASMAGLLAGRVLADGYDRVTILDRDPLPDEPVARRGVPQATHAHVMLEPARAMLETLFPGYLDDLTDAGGITIDTARELEYHHDGGFVADGLDSVPMYCASRPLFEQLTRRHASETANVTLRPETHVTGLVSDEGAERVTGVQYREDGSEATLSADLVVDARGRNSPVPAWLENHGYAKPETDTVSVDVGYATTRIERPPAETTTMLVGTSPPTTQGGAVIPIEDDQWMVTLSGLHGEYPPTDPDGFMTCAELLPVSHVADILAANDRVAEIHPFRFPSSTRRRYDQLDAFPDGLLVTGDALASFNPVYGQGMSVSALDALQLHAALAAGTDDLAARFFDRTADVIEPVWQLTVGSDFAHDATTGPKPPGTDLFNRYMDRLIPTAHDNDYVAEELKRVIRLQQDPTKLLAPGVLARVLAPNWLTAQGET</sequence>
<dbReference type="PANTHER" id="PTHR43422:SF3">
    <property type="entry name" value="THIAMINE THIAZOLE SYNTHASE"/>
    <property type="match status" value="1"/>
</dbReference>
<dbReference type="Proteomes" id="UP000326302">
    <property type="component" value="Unassembled WGS sequence"/>
</dbReference>
<organism evidence="2 3">
    <name type="scientific">Halosegnis rubeus</name>
    <dbReference type="NCBI Taxonomy" id="2212850"/>
    <lineage>
        <taxon>Archaea</taxon>
        <taxon>Methanobacteriati</taxon>
        <taxon>Methanobacteriota</taxon>
        <taxon>Stenosarchaea group</taxon>
        <taxon>Halobacteria</taxon>
        <taxon>Halobacteriales</taxon>
        <taxon>Natronomonadaceae</taxon>
        <taxon>Halosegnis</taxon>
    </lineage>
</organism>
<name>A0A5N5UGY5_9EURY</name>
<dbReference type="RefSeq" id="WP_152118898.1">
    <property type="nucleotide sequence ID" value="NZ_QJOW01000001.1"/>
</dbReference>
<feature type="domain" description="FAD-binding" evidence="1">
    <location>
        <begin position="22"/>
        <end position="354"/>
    </location>
</feature>
<comment type="caution">
    <text evidence="2">The sequence shown here is derived from an EMBL/GenBank/DDBJ whole genome shotgun (WGS) entry which is preliminary data.</text>
</comment>
<dbReference type="PANTHER" id="PTHR43422">
    <property type="entry name" value="THIAMINE THIAZOLE SYNTHASE"/>
    <property type="match status" value="1"/>
</dbReference>
<proteinExistence type="predicted"/>
<dbReference type="EMBL" id="QJOW01000001">
    <property type="protein sequence ID" value="KAB7517996.1"/>
    <property type="molecule type" value="Genomic_DNA"/>
</dbReference>
<dbReference type="InterPro" id="IPR002938">
    <property type="entry name" value="FAD-bd"/>
</dbReference>
<reference evidence="2 3" key="1">
    <citation type="submission" date="2019-10" db="EMBL/GenBank/DDBJ databases">
        <title>Unraveling microbial dark matter from salterns through culturing: the case of the genus Halosegnis.</title>
        <authorList>
            <person name="Duran-Viseras A."/>
            <person name="Andrei A.-S."/>
            <person name="Vera-Gargallo B."/>
            <person name="Ghai R."/>
            <person name="Sanchez-Porro C."/>
            <person name="Ventosa A."/>
        </authorList>
    </citation>
    <scope>NUCLEOTIDE SEQUENCE [LARGE SCALE GENOMIC DNA]</scope>
    <source>
        <strain evidence="2 3">F17-44</strain>
    </source>
</reference>
<dbReference type="Gene3D" id="3.50.50.60">
    <property type="entry name" value="FAD/NAD(P)-binding domain"/>
    <property type="match status" value="1"/>
</dbReference>
<evidence type="ECO:0000313" key="3">
    <source>
        <dbReference type="Proteomes" id="UP000326302"/>
    </source>
</evidence>
<dbReference type="PRINTS" id="PR00420">
    <property type="entry name" value="RNGMNOXGNASE"/>
</dbReference>
<dbReference type="Pfam" id="PF01494">
    <property type="entry name" value="FAD_binding_3"/>
    <property type="match status" value="1"/>
</dbReference>
<gene>
    <name evidence="2" type="ORF">DMP03_01120</name>
</gene>
<evidence type="ECO:0000259" key="1">
    <source>
        <dbReference type="Pfam" id="PF01494"/>
    </source>
</evidence>
<accession>A0A5N5UGY5</accession>
<dbReference type="AlphaFoldDB" id="A0A5N5UGY5"/>
<dbReference type="GO" id="GO:0071949">
    <property type="term" value="F:FAD binding"/>
    <property type="evidence" value="ECO:0007669"/>
    <property type="project" value="InterPro"/>
</dbReference>
<dbReference type="SUPFAM" id="SSF51905">
    <property type="entry name" value="FAD/NAD(P)-binding domain"/>
    <property type="match status" value="1"/>
</dbReference>